<dbReference type="EMBL" id="JACRTE010000013">
    <property type="protein sequence ID" value="MBC8597049.1"/>
    <property type="molecule type" value="Genomic_DNA"/>
</dbReference>
<dbReference type="AlphaFoldDB" id="A0A926FEM2"/>
<gene>
    <name evidence="1" type="ORF">H8706_09235</name>
</gene>
<evidence type="ECO:0000313" key="1">
    <source>
        <dbReference type="EMBL" id="MBC8597049.1"/>
    </source>
</evidence>
<keyword evidence="2" id="KW-1185">Reference proteome</keyword>
<dbReference type="InterPro" id="IPR002822">
    <property type="entry name" value="Ni_insertion"/>
</dbReference>
<name>A0A926FEM2_9FIRM</name>
<protein>
    <submittedName>
        <fullName evidence="1">DUF111 family protein</fullName>
    </submittedName>
</protein>
<proteinExistence type="predicted"/>
<accession>A0A926FEM2</accession>
<sequence length="211" mass="23487">MKILYFDLFSGVSAEALFSALCDIYDAKNIEYEKEKTDVLGIPCSKCTLKDGNIFSESDKNFANSLSEKFFDGKSDKNDIFCAVKNIIGQINPDYIMSSPIYDGSGFKDGEPVPSVEIAELFKNLKIPFRTLDKNAHLAAKDGVCLVYRLANEFGLMSDTEIDKIGYGTDGKRVVRVITGFDKQKGLSDIFEISEDFFTSEKTVYCSNTAK</sequence>
<dbReference type="RefSeq" id="WP_262432413.1">
    <property type="nucleotide sequence ID" value="NZ_JACRTE010000013.1"/>
</dbReference>
<reference evidence="1" key="1">
    <citation type="submission" date="2020-08" db="EMBL/GenBank/DDBJ databases">
        <title>Genome public.</title>
        <authorList>
            <person name="Liu C."/>
            <person name="Sun Q."/>
        </authorList>
    </citation>
    <scope>NUCLEOTIDE SEQUENCE</scope>
    <source>
        <strain evidence="1">NSJ-50</strain>
    </source>
</reference>
<evidence type="ECO:0000313" key="2">
    <source>
        <dbReference type="Proteomes" id="UP000647416"/>
    </source>
</evidence>
<dbReference type="Pfam" id="PF01969">
    <property type="entry name" value="Ni_insertion"/>
    <property type="match status" value="1"/>
</dbReference>
<comment type="caution">
    <text evidence="1">The sequence shown here is derived from an EMBL/GenBank/DDBJ whole genome shotgun (WGS) entry which is preliminary data.</text>
</comment>
<dbReference type="Proteomes" id="UP000647416">
    <property type="component" value="Unassembled WGS sequence"/>
</dbReference>
<organism evidence="1 2">
    <name type="scientific">Qingrenia yutianensis</name>
    <dbReference type="NCBI Taxonomy" id="2763676"/>
    <lineage>
        <taxon>Bacteria</taxon>
        <taxon>Bacillati</taxon>
        <taxon>Bacillota</taxon>
        <taxon>Clostridia</taxon>
        <taxon>Eubacteriales</taxon>
        <taxon>Oscillospiraceae</taxon>
        <taxon>Qingrenia</taxon>
    </lineage>
</organism>